<sequence>MTDVHGKGTSNRIKHSLALAGWRYPDGDKGVLRSTGMPVLVSEYEADMKGIIYCPECCCPLFRSPEKDEVNKRGRSAFFAHKRGIKTECSLRTKPAIGKHYTTEEEAKQAVVDGELVIVSQFMQSKPISPEVKPGVYDQTKVEDVNGEMSEVPIGRHRGQKFIVPSVVSSVAGLCRGFDKNLYKYYFFPGALHAQILMDALREVGTTTDLTDGPVLIYGTITSIRDGGSNPWNVRSVFLKYESELGYKDFCFKMPVSDGDQHQITQAAVGRVVVAYGRVRKSGLGLALNDLKWGEVGLLARKYEAVLQD</sequence>
<dbReference type="RefSeq" id="WP_122355125.1">
    <property type="nucleotide sequence ID" value="NZ_CP046441.1"/>
</dbReference>
<dbReference type="Proteomes" id="UP000423413">
    <property type="component" value="Chromosome"/>
</dbReference>
<evidence type="ECO:0000313" key="1">
    <source>
        <dbReference type="EMBL" id="QGT81560.1"/>
    </source>
</evidence>
<organism evidence="1 2">
    <name type="scientific">Pseudomonas coronafaciens pv. coronafaciens</name>
    <dbReference type="NCBI Taxonomy" id="235275"/>
    <lineage>
        <taxon>Bacteria</taxon>
        <taxon>Pseudomonadati</taxon>
        <taxon>Pseudomonadota</taxon>
        <taxon>Gammaproteobacteria</taxon>
        <taxon>Pseudomonadales</taxon>
        <taxon>Pseudomonadaceae</taxon>
        <taxon>Pseudomonas</taxon>
        <taxon>Pseudomonas coronafaciens</taxon>
    </lineage>
</organism>
<dbReference type="AlphaFoldDB" id="A0AAE6QIS8"/>
<accession>A0AAE6QIS8</accession>
<reference evidence="1 2" key="1">
    <citation type="submission" date="2019-11" db="EMBL/GenBank/DDBJ databases">
        <title>Complete genome sequence of Pseudomonas syringae pv. coronafaciens isolate B19001 originated in imported oat cereal.</title>
        <authorList>
            <person name="Kim S.M."/>
            <person name="Lee B.C."/>
            <person name="Seo S.J."/>
            <person name="Lee J.E."/>
            <person name="Choi N.J."/>
            <person name="Park J.H."/>
        </authorList>
    </citation>
    <scope>NUCLEOTIDE SEQUENCE [LARGE SCALE GENOMIC DNA]</scope>
    <source>
        <strain evidence="1 2">B19001</strain>
    </source>
</reference>
<evidence type="ECO:0000313" key="2">
    <source>
        <dbReference type="Proteomes" id="UP000423413"/>
    </source>
</evidence>
<name>A0AAE6QIS8_9PSED</name>
<protein>
    <submittedName>
        <fullName evidence="1">Uncharacterized protein</fullName>
    </submittedName>
</protein>
<dbReference type="EMBL" id="CP046441">
    <property type="protein sequence ID" value="QGT81560.1"/>
    <property type="molecule type" value="Genomic_DNA"/>
</dbReference>
<proteinExistence type="predicted"/>
<gene>
    <name evidence="1" type="ORF">GMO17_10345</name>
</gene>